<dbReference type="SMART" id="SM00343">
    <property type="entry name" value="ZnF_C2HC"/>
    <property type="match status" value="1"/>
</dbReference>
<dbReference type="PROSITE" id="PS50158">
    <property type="entry name" value="ZF_CCHC"/>
    <property type="match status" value="1"/>
</dbReference>
<dbReference type="InterPro" id="IPR043502">
    <property type="entry name" value="DNA/RNA_pol_sf"/>
</dbReference>
<keyword evidence="1" id="KW-0863">Zinc-finger</keyword>
<dbReference type="AlphaFoldDB" id="A0A5B6W059"/>
<dbReference type="InterPro" id="IPR043128">
    <property type="entry name" value="Rev_trsase/Diguanyl_cyclase"/>
</dbReference>
<name>A0A5B6W059_9ROSI</name>
<accession>A0A5B6W059</accession>
<dbReference type="GO" id="GO:0003676">
    <property type="term" value="F:nucleic acid binding"/>
    <property type="evidence" value="ECO:0007669"/>
    <property type="project" value="InterPro"/>
</dbReference>
<dbReference type="InterPro" id="IPR001878">
    <property type="entry name" value="Znf_CCHC"/>
</dbReference>
<dbReference type="EMBL" id="SMMG02000005">
    <property type="protein sequence ID" value="KAA3474733.1"/>
    <property type="molecule type" value="Genomic_DNA"/>
</dbReference>
<dbReference type="Proteomes" id="UP000325315">
    <property type="component" value="Unassembled WGS sequence"/>
</dbReference>
<keyword evidence="4" id="KW-0808">Transferase</keyword>
<keyword evidence="4" id="KW-0548">Nucleotidyltransferase</keyword>
<evidence type="ECO:0000313" key="4">
    <source>
        <dbReference type="EMBL" id="KAA3474733.1"/>
    </source>
</evidence>
<evidence type="ECO:0000256" key="1">
    <source>
        <dbReference type="PROSITE-ProRule" id="PRU00047"/>
    </source>
</evidence>
<feature type="region of interest" description="Disordered" evidence="2">
    <location>
        <begin position="118"/>
        <end position="158"/>
    </location>
</feature>
<reference evidence="5" key="1">
    <citation type="journal article" date="2019" name="Plant Biotechnol. J.">
        <title>Genome sequencing of the Australian wild diploid species Gossypium australe highlights disease resistance and delayed gland morphogenesis.</title>
        <authorList>
            <person name="Cai Y."/>
            <person name="Cai X."/>
            <person name="Wang Q."/>
            <person name="Wang P."/>
            <person name="Zhang Y."/>
            <person name="Cai C."/>
            <person name="Xu Y."/>
            <person name="Wang K."/>
            <person name="Zhou Z."/>
            <person name="Wang C."/>
            <person name="Geng S."/>
            <person name="Li B."/>
            <person name="Dong Q."/>
            <person name="Hou Y."/>
            <person name="Wang H."/>
            <person name="Ai P."/>
            <person name="Liu Z."/>
            <person name="Yi F."/>
            <person name="Sun M."/>
            <person name="An G."/>
            <person name="Cheng J."/>
            <person name="Zhang Y."/>
            <person name="Shi Q."/>
            <person name="Xie Y."/>
            <person name="Shi X."/>
            <person name="Chang Y."/>
            <person name="Huang F."/>
            <person name="Chen Y."/>
            <person name="Hong S."/>
            <person name="Mi L."/>
            <person name="Sun Q."/>
            <person name="Zhang L."/>
            <person name="Zhou B."/>
            <person name="Peng R."/>
            <person name="Zhang X."/>
            <person name="Liu F."/>
        </authorList>
    </citation>
    <scope>NUCLEOTIDE SEQUENCE [LARGE SCALE GENOMIC DNA]</scope>
    <source>
        <strain evidence="5">cv. PA1801</strain>
    </source>
</reference>
<dbReference type="GO" id="GO:0003964">
    <property type="term" value="F:RNA-directed DNA polymerase activity"/>
    <property type="evidence" value="ECO:0007669"/>
    <property type="project" value="UniProtKB-KW"/>
</dbReference>
<comment type="caution">
    <text evidence="4">The sequence shown here is derived from an EMBL/GenBank/DDBJ whole genome shotgun (WGS) entry which is preliminary data.</text>
</comment>
<sequence>MVPRERVTWEFFQTEFRKKYISQQFLDQKHKEFLELKQGCMIVTEYEREFVRLSKYAREYVSTEEIMCKQFIDGLNKDIKLLVGILEMNNWACFKCGSQDHFIRDCLELEEKEKFQNVRPSNIATRRRPSRNAGNVTSSRGSKKDSAIRSKSRAPTRALIDPGSTHPYICMNLVSNKSLPVESTKFVIKVSNPLGKYVLVDKVCKNCPLIIQGYCFPADLMLLSFDEFNVILGLDWLKLHDAVVNCRRKIIELKLPVFCEYADVLPEELPGLLLIREGAPVLFVKKKDRSIRMCIDYRQLNKVTIKNKYSLLRIDDLFDQLKGATVFLKIDLRSGYYQLRVKDSDVSKTVFKTRYGHYEFLVMPSGLTNAPAFLWI</sequence>
<dbReference type="PANTHER" id="PTHR15503">
    <property type="entry name" value="LDOC1 RELATED"/>
    <property type="match status" value="1"/>
</dbReference>
<dbReference type="Pfam" id="PF00078">
    <property type="entry name" value="RVT_1"/>
    <property type="match status" value="1"/>
</dbReference>
<dbReference type="SUPFAM" id="SSF56672">
    <property type="entry name" value="DNA/RNA polymerases"/>
    <property type="match status" value="1"/>
</dbReference>
<keyword evidence="5" id="KW-1185">Reference proteome</keyword>
<dbReference type="InterPro" id="IPR021109">
    <property type="entry name" value="Peptidase_aspartic_dom_sf"/>
</dbReference>
<evidence type="ECO:0000256" key="2">
    <source>
        <dbReference type="SAM" id="MobiDB-lite"/>
    </source>
</evidence>
<dbReference type="Pfam" id="PF08284">
    <property type="entry name" value="RVP_2"/>
    <property type="match status" value="1"/>
</dbReference>
<evidence type="ECO:0000313" key="5">
    <source>
        <dbReference type="Proteomes" id="UP000325315"/>
    </source>
</evidence>
<dbReference type="InterPro" id="IPR032567">
    <property type="entry name" value="RTL1-rel"/>
</dbReference>
<protein>
    <submittedName>
        <fullName evidence="4">Reverse transcriptase</fullName>
    </submittedName>
</protein>
<dbReference type="InterPro" id="IPR000477">
    <property type="entry name" value="RT_dom"/>
</dbReference>
<keyword evidence="1" id="KW-0479">Metal-binding</keyword>
<gene>
    <name evidence="4" type="ORF">EPI10_024996</name>
</gene>
<dbReference type="CDD" id="cd01647">
    <property type="entry name" value="RT_LTR"/>
    <property type="match status" value="1"/>
</dbReference>
<feature type="domain" description="CCHC-type" evidence="3">
    <location>
        <begin position="93"/>
        <end position="106"/>
    </location>
</feature>
<dbReference type="Gene3D" id="3.10.10.10">
    <property type="entry name" value="HIV Type 1 Reverse Transcriptase, subunit A, domain 1"/>
    <property type="match status" value="1"/>
</dbReference>
<dbReference type="Pfam" id="PF03732">
    <property type="entry name" value="Retrotrans_gag"/>
    <property type="match status" value="1"/>
</dbReference>
<dbReference type="GO" id="GO:0008270">
    <property type="term" value="F:zinc ion binding"/>
    <property type="evidence" value="ECO:0007669"/>
    <property type="project" value="UniProtKB-KW"/>
</dbReference>
<evidence type="ECO:0000259" key="3">
    <source>
        <dbReference type="PROSITE" id="PS50158"/>
    </source>
</evidence>
<keyword evidence="4" id="KW-0695">RNA-directed DNA polymerase</keyword>
<dbReference type="CDD" id="cd00303">
    <property type="entry name" value="retropepsin_like"/>
    <property type="match status" value="1"/>
</dbReference>
<proteinExistence type="predicted"/>
<dbReference type="InterPro" id="IPR005162">
    <property type="entry name" value="Retrotrans_gag_dom"/>
</dbReference>
<dbReference type="Gene3D" id="3.30.70.270">
    <property type="match status" value="1"/>
</dbReference>
<dbReference type="Gene3D" id="4.10.60.10">
    <property type="entry name" value="Zinc finger, CCHC-type"/>
    <property type="match status" value="1"/>
</dbReference>
<dbReference type="PANTHER" id="PTHR15503:SF45">
    <property type="entry name" value="RNA-DIRECTED DNA POLYMERASE HOMOLOG"/>
    <property type="match status" value="1"/>
</dbReference>
<dbReference type="Gene3D" id="2.40.70.10">
    <property type="entry name" value="Acid Proteases"/>
    <property type="match status" value="1"/>
</dbReference>
<organism evidence="4 5">
    <name type="scientific">Gossypium australe</name>
    <dbReference type="NCBI Taxonomy" id="47621"/>
    <lineage>
        <taxon>Eukaryota</taxon>
        <taxon>Viridiplantae</taxon>
        <taxon>Streptophyta</taxon>
        <taxon>Embryophyta</taxon>
        <taxon>Tracheophyta</taxon>
        <taxon>Spermatophyta</taxon>
        <taxon>Magnoliopsida</taxon>
        <taxon>eudicotyledons</taxon>
        <taxon>Gunneridae</taxon>
        <taxon>Pentapetalae</taxon>
        <taxon>rosids</taxon>
        <taxon>malvids</taxon>
        <taxon>Malvales</taxon>
        <taxon>Malvaceae</taxon>
        <taxon>Malvoideae</taxon>
        <taxon>Gossypium</taxon>
    </lineage>
</organism>
<dbReference type="OrthoDB" id="2272416at2759"/>
<keyword evidence="1" id="KW-0862">Zinc</keyword>